<sequence length="283" mass="29915">MGIDRMAVIGAGQMGSGIAQVAAQAGLSVVVADASADLARRSVEKLGATLGKLVEKGKLGAADREAVLGRIRPAASLDDCAGADLAIEAVVENEGVKKEIFRKLDAILPAHAILASNTSSISITALAAATRRPAQFVGMHFMNPPPVMQLIEIIRGLQTSDATYEAVVALAKRFGKTTVTSKDSPGFIVNRILIPLLNEACFALQEGLASPEDIDTAVKLGLNHPMGPLTLADFVGLDTCLYIAEVLHRELGDDKYRPAPLLRNYVAAGWYGRKSGRGFYTYG</sequence>
<dbReference type="Pfam" id="PF02737">
    <property type="entry name" value="3HCDH_N"/>
    <property type="match status" value="1"/>
</dbReference>
<dbReference type="Gene3D" id="3.40.50.720">
    <property type="entry name" value="NAD(P)-binding Rossmann-like Domain"/>
    <property type="match status" value="1"/>
</dbReference>
<evidence type="ECO:0000313" key="4">
    <source>
        <dbReference type="EMBL" id="BDG06537.1"/>
    </source>
</evidence>
<dbReference type="InterPro" id="IPR008927">
    <property type="entry name" value="6-PGluconate_DH-like_C_sf"/>
</dbReference>
<dbReference type="SUPFAM" id="SSF48179">
    <property type="entry name" value="6-phosphogluconate dehydrogenase C-terminal domain-like"/>
    <property type="match status" value="1"/>
</dbReference>
<dbReference type="Proteomes" id="UP001162891">
    <property type="component" value="Chromosome"/>
</dbReference>
<evidence type="ECO:0000259" key="2">
    <source>
        <dbReference type="Pfam" id="PF00725"/>
    </source>
</evidence>
<dbReference type="PIRSF" id="PIRSF000105">
    <property type="entry name" value="HCDH"/>
    <property type="match status" value="1"/>
</dbReference>
<proteinExistence type="predicted"/>
<dbReference type="EMBL" id="AP025591">
    <property type="protein sequence ID" value="BDG06537.1"/>
    <property type="molecule type" value="Genomic_DNA"/>
</dbReference>
<organism evidence="4 5">
    <name type="scientific">Anaeromyxobacter oryzae</name>
    <dbReference type="NCBI Taxonomy" id="2918170"/>
    <lineage>
        <taxon>Bacteria</taxon>
        <taxon>Pseudomonadati</taxon>
        <taxon>Myxococcota</taxon>
        <taxon>Myxococcia</taxon>
        <taxon>Myxococcales</taxon>
        <taxon>Cystobacterineae</taxon>
        <taxon>Anaeromyxobacteraceae</taxon>
        <taxon>Anaeromyxobacter</taxon>
    </lineage>
</organism>
<dbReference type="Gene3D" id="1.10.1040.10">
    <property type="entry name" value="N-(1-d-carboxylethyl)-l-norvaline Dehydrogenase, domain 2"/>
    <property type="match status" value="1"/>
</dbReference>
<dbReference type="SUPFAM" id="SSF51735">
    <property type="entry name" value="NAD(P)-binding Rossmann-fold domains"/>
    <property type="match status" value="1"/>
</dbReference>
<dbReference type="Pfam" id="PF00725">
    <property type="entry name" value="3HCDH"/>
    <property type="match status" value="1"/>
</dbReference>
<dbReference type="InterPro" id="IPR006108">
    <property type="entry name" value="3HC_DH_C"/>
</dbReference>
<evidence type="ECO:0000259" key="3">
    <source>
        <dbReference type="Pfam" id="PF02737"/>
    </source>
</evidence>
<dbReference type="NCBIfam" id="NF004474">
    <property type="entry name" value="PRK05808.1"/>
    <property type="match status" value="1"/>
</dbReference>
<dbReference type="InterPro" id="IPR006176">
    <property type="entry name" value="3-OHacyl-CoA_DH_NAD-bd"/>
</dbReference>
<dbReference type="InterPro" id="IPR013328">
    <property type="entry name" value="6PGD_dom2"/>
</dbReference>
<evidence type="ECO:0000313" key="5">
    <source>
        <dbReference type="Proteomes" id="UP001162891"/>
    </source>
</evidence>
<dbReference type="InterPro" id="IPR022694">
    <property type="entry name" value="3-OHacyl-CoA_DH"/>
</dbReference>
<dbReference type="PANTHER" id="PTHR48075:SF5">
    <property type="entry name" value="3-HYDROXYBUTYRYL-COA DEHYDROGENASE"/>
    <property type="match status" value="1"/>
</dbReference>
<dbReference type="PANTHER" id="PTHR48075">
    <property type="entry name" value="3-HYDROXYACYL-COA DEHYDROGENASE FAMILY PROTEIN"/>
    <property type="match status" value="1"/>
</dbReference>
<gene>
    <name evidence="4" type="ORF">AMOR_55330</name>
</gene>
<dbReference type="RefSeq" id="WP_248356778.1">
    <property type="nucleotide sequence ID" value="NZ_AP025591.1"/>
</dbReference>
<feature type="domain" description="3-hydroxyacyl-CoA dehydrogenase NAD binding" evidence="3">
    <location>
        <begin position="6"/>
        <end position="183"/>
    </location>
</feature>
<dbReference type="InterPro" id="IPR036291">
    <property type="entry name" value="NAD(P)-bd_dom_sf"/>
</dbReference>
<feature type="domain" description="3-hydroxyacyl-CoA dehydrogenase C-terminal" evidence="2">
    <location>
        <begin position="186"/>
        <end position="282"/>
    </location>
</feature>
<dbReference type="NCBIfam" id="NF005875">
    <property type="entry name" value="PRK07819.1"/>
    <property type="match status" value="1"/>
</dbReference>
<accession>A0ABM7X412</accession>
<keyword evidence="1" id="KW-0560">Oxidoreductase</keyword>
<reference evidence="5" key="1">
    <citation type="journal article" date="2022" name="Int. J. Syst. Evol. Microbiol.">
        <title>Anaeromyxobacter oryzae sp. nov., Anaeromyxobacter diazotrophicus sp. nov. and Anaeromyxobacter paludicola sp. nov., isolated from paddy soils.</title>
        <authorList>
            <person name="Itoh H."/>
            <person name="Xu Z."/>
            <person name="Mise K."/>
            <person name="Masuda Y."/>
            <person name="Ushijima N."/>
            <person name="Hayakawa C."/>
            <person name="Shiratori Y."/>
            <person name="Senoo K."/>
        </authorList>
    </citation>
    <scope>NUCLEOTIDE SEQUENCE [LARGE SCALE GENOMIC DNA]</scope>
    <source>
        <strain evidence="5">Red232</strain>
    </source>
</reference>
<protein>
    <submittedName>
        <fullName evidence="4">3-hydroxybutyryl-CoA dehydrogenase</fullName>
    </submittedName>
</protein>
<evidence type="ECO:0000256" key="1">
    <source>
        <dbReference type="ARBA" id="ARBA00023002"/>
    </source>
</evidence>
<name>A0ABM7X412_9BACT</name>
<keyword evidence="5" id="KW-1185">Reference proteome</keyword>